<proteinExistence type="predicted"/>
<reference evidence="1 2" key="1">
    <citation type="journal article" date="2018" name="Sci. Rep.">
        <title>Genomic signatures of local adaptation to the degree of environmental predictability in rotifers.</title>
        <authorList>
            <person name="Franch-Gras L."/>
            <person name="Hahn C."/>
            <person name="Garcia-Roger E.M."/>
            <person name="Carmona M.J."/>
            <person name="Serra M."/>
            <person name="Gomez A."/>
        </authorList>
    </citation>
    <scope>NUCLEOTIDE SEQUENCE [LARGE SCALE GENOMIC DNA]</scope>
    <source>
        <strain evidence="1">HYR1</strain>
    </source>
</reference>
<evidence type="ECO:0000313" key="2">
    <source>
        <dbReference type="Proteomes" id="UP000276133"/>
    </source>
</evidence>
<accession>A0A3M7QKJ2</accession>
<name>A0A3M7QKJ2_BRAPC</name>
<gene>
    <name evidence="1" type="ORF">BpHYR1_016724</name>
</gene>
<organism evidence="1 2">
    <name type="scientific">Brachionus plicatilis</name>
    <name type="common">Marine rotifer</name>
    <name type="synonym">Brachionus muelleri</name>
    <dbReference type="NCBI Taxonomy" id="10195"/>
    <lineage>
        <taxon>Eukaryota</taxon>
        <taxon>Metazoa</taxon>
        <taxon>Spiralia</taxon>
        <taxon>Gnathifera</taxon>
        <taxon>Rotifera</taxon>
        <taxon>Eurotatoria</taxon>
        <taxon>Monogononta</taxon>
        <taxon>Pseudotrocha</taxon>
        <taxon>Ploima</taxon>
        <taxon>Brachionidae</taxon>
        <taxon>Brachionus</taxon>
    </lineage>
</organism>
<dbReference type="AlphaFoldDB" id="A0A3M7QKJ2"/>
<comment type="caution">
    <text evidence="1">The sequence shown here is derived from an EMBL/GenBank/DDBJ whole genome shotgun (WGS) entry which is preliminary data.</text>
</comment>
<sequence length="120" mass="14292">MKKVKKGFYSLKSVGYRPKLMRSETLAFFYEHLSLSIFRYHLDNISINEKSLKEFYIRQNILIKQFIGLSKLTKSKPLDKTIKYLRQVQAEHDQRKRINRTVSTVMLNYLIKLMETLGNS</sequence>
<dbReference type="Proteomes" id="UP000276133">
    <property type="component" value="Unassembled WGS sequence"/>
</dbReference>
<keyword evidence="2" id="KW-1185">Reference proteome</keyword>
<evidence type="ECO:0000313" key="1">
    <source>
        <dbReference type="EMBL" id="RNA11802.1"/>
    </source>
</evidence>
<protein>
    <submittedName>
        <fullName evidence="1">Uncharacterized protein</fullName>
    </submittedName>
</protein>
<dbReference type="EMBL" id="REGN01005847">
    <property type="protein sequence ID" value="RNA11802.1"/>
    <property type="molecule type" value="Genomic_DNA"/>
</dbReference>